<gene>
    <name evidence="2" type="ORF">ACFSAU_00220</name>
</gene>
<dbReference type="RefSeq" id="WP_267645148.1">
    <property type="nucleotide sequence ID" value="NZ_JANHGR010000001.1"/>
</dbReference>
<proteinExistence type="predicted"/>
<accession>A0ABD6BLT3</accession>
<evidence type="ECO:0000313" key="3">
    <source>
        <dbReference type="Proteomes" id="UP001597139"/>
    </source>
</evidence>
<protein>
    <submittedName>
        <fullName evidence="2">Uncharacterized protein</fullName>
    </submittedName>
</protein>
<feature type="region of interest" description="Disordered" evidence="1">
    <location>
        <begin position="1"/>
        <end position="26"/>
    </location>
</feature>
<dbReference type="InterPro" id="IPR055536">
    <property type="entry name" value="DUF7112"/>
</dbReference>
<comment type="caution">
    <text evidence="2">The sequence shown here is derived from an EMBL/GenBank/DDBJ whole genome shotgun (WGS) entry which is preliminary data.</text>
</comment>
<dbReference type="Proteomes" id="UP001597139">
    <property type="component" value="Unassembled WGS sequence"/>
</dbReference>
<evidence type="ECO:0000313" key="2">
    <source>
        <dbReference type="EMBL" id="MFD1565906.1"/>
    </source>
</evidence>
<feature type="compositionally biased region" description="Acidic residues" evidence="1">
    <location>
        <begin position="143"/>
        <end position="155"/>
    </location>
</feature>
<reference evidence="2 3" key="1">
    <citation type="journal article" date="2019" name="Int. J. Syst. Evol. Microbiol.">
        <title>The Global Catalogue of Microorganisms (GCM) 10K type strain sequencing project: providing services to taxonomists for standard genome sequencing and annotation.</title>
        <authorList>
            <consortium name="The Broad Institute Genomics Platform"/>
            <consortium name="The Broad Institute Genome Sequencing Center for Infectious Disease"/>
            <person name="Wu L."/>
            <person name="Ma J."/>
        </authorList>
    </citation>
    <scope>NUCLEOTIDE SEQUENCE [LARGE SCALE GENOMIC DNA]</scope>
    <source>
        <strain evidence="2 3">CGMCC 1.12859</strain>
    </source>
</reference>
<dbReference type="EMBL" id="JBHUCZ010000001">
    <property type="protein sequence ID" value="MFD1565906.1"/>
    <property type="molecule type" value="Genomic_DNA"/>
</dbReference>
<feature type="compositionally biased region" description="Basic and acidic residues" evidence="1">
    <location>
        <begin position="1"/>
        <end position="19"/>
    </location>
</feature>
<evidence type="ECO:0000256" key="1">
    <source>
        <dbReference type="SAM" id="MobiDB-lite"/>
    </source>
</evidence>
<name>A0ABD6BLT3_9EURY</name>
<feature type="region of interest" description="Disordered" evidence="1">
    <location>
        <begin position="122"/>
        <end position="155"/>
    </location>
</feature>
<keyword evidence="3" id="KW-1185">Reference proteome</keyword>
<dbReference type="Pfam" id="PF23424">
    <property type="entry name" value="DUF7112"/>
    <property type="match status" value="1"/>
</dbReference>
<organism evidence="2 3">
    <name type="scientific">Halolamina litorea</name>
    <dbReference type="NCBI Taxonomy" id="1515593"/>
    <lineage>
        <taxon>Archaea</taxon>
        <taxon>Methanobacteriati</taxon>
        <taxon>Methanobacteriota</taxon>
        <taxon>Stenosarchaea group</taxon>
        <taxon>Halobacteria</taxon>
        <taxon>Halobacteriales</taxon>
        <taxon>Haloferacaceae</taxon>
    </lineage>
</organism>
<dbReference type="AlphaFoldDB" id="A0ABD6BLT3"/>
<sequence>MADRIPSDHASVHTERAEVARSGGTRRPCLRLPSALDLEQGSFVTLVVDGEARHAEVQGDSTGLLIRGAYDLKSEARDPGRAENRLVEWLRNVGREPGDPVEIDEIEAGERYGVRLPGERAFYRDTSGPGGSLQGIAESLDGGSDDDGDDPFDLD</sequence>